<name>A0A849VSL3_9HYPH</name>
<gene>
    <name evidence="2" type="ORF">HQ945_16655</name>
</gene>
<dbReference type="Proteomes" id="UP000550508">
    <property type="component" value="Unassembled WGS sequence"/>
</dbReference>
<keyword evidence="3" id="KW-1185">Reference proteome</keyword>
<evidence type="ECO:0000256" key="1">
    <source>
        <dbReference type="SAM" id="Phobius"/>
    </source>
</evidence>
<protein>
    <submittedName>
        <fullName evidence="2">Uncharacterized protein</fullName>
    </submittedName>
</protein>
<comment type="caution">
    <text evidence="2">The sequence shown here is derived from an EMBL/GenBank/DDBJ whole genome shotgun (WGS) entry which is preliminary data.</text>
</comment>
<evidence type="ECO:0000313" key="3">
    <source>
        <dbReference type="Proteomes" id="UP000550508"/>
    </source>
</evidence>
<keyword evidence="1" id="KW-0812">Transmembrane</keyword>
<evidence type="ECO:0000313" key="2">
    <source>
        <dbReference type="EMBL" id="NTS32891.1"/>
    </source>
</evidence>
<sequence length="57" mass="6510">MRHGYLQFNPQTRAKKLARGAAKRVRASDIILGMTLMTMLIWLAAYALIHLHSWSLS</sequence>
<dbReference type="EMBL" id="JABUMX010000004">
    <property type="protein sequence ID" value="NTS32891.1"/>
    <property type="molecule type" value="Genomic_DNA"/>
</dbReference>
<proteinExistence type="predicted"/>
<reference evidence="2 3" key="1">
    <citation type="submission" date="2020-05" db="EMBL/GenBank/DDBJ databases">
        <authorList>
            <person name="Kim M.K."/>
        </authorList>
    </citation>
    <scope>NUCLEOTIDE SEQUENCE [LARGE SCALE GENOMIC DNA]</scope>
    <source>
        <strain evidence="2 3">BT25</strain>
    </source>
</reference>
<keyword evidence="1" id="KW-1133">Transmembrane helix</keyword>
<dbReference type="RefSeq" id="WP_153669709.1">
    <property type="nucleotide sequence ID" value="NZ_CP088293.1"/>
</dbReference>
<organism evidence="2 3">
    <name type="scientific">Phyllobacterium pellucidum</name>
    <dbReference type="NCBI Taxonomy" id="2740464"/>
    <lineage>
        <taxon>Bacteria</taxon>
        <taxon>Pseudomonadati</taxon>
        <taxon>Pseudomonadota</taxon>
        <taxon>Alphaproteobacteria</taxon>
        <taxon>Hyphomicrobiales</taxon>
        <taxon>Phyllobacteriaceae</taxon>
        <taxon>Phyllobacterium</taxon>
    </lineage>
</organism>
<keyword evidence="1" id="KW-0472">Membrane</keyword>
<dbReference type="AlphaFoldDB" id="A0A849VSL3"/>
<feature type="transmembrane region" description="Helical" evidence="1">
    <location>
        <begin position="30"/>
        <end position="49"/>
    </location>
</feature>
<accession>A0A849VSL3</accession>